<keyword evidence="2" id="KW-1185">Reference proteome</keyword>
<dbReference type="Proteomes" id="UP000001593">
    <property type="component" value="Unassembled WGS sequence"/>
</dbReference>
<dbReference type="STRING" id="45351.A7RVC3"/>
<dbReference type="PANTHER" id="PTHR34999">
    <property type="match status" value="1"/>
</dbReference>
<dbReference type="HOGENOM" id="CLU_375667_0_0_1"/>
<sequence>MAARVSEDAKKFVVLLASRLKKDNIQINDDAESYLRTAISSLPETPLKSALQKQHNAYLKTFISLIGIKSTKEKNKVDDQTETAKIFNLFGKHGLDRAICKLLHQDIDDTCLRSCYPLIQDSEKLLSVLKADETDTDKCMAMTSGHNTAKSVCESLDFIVRIFNVFIKLLTRSYLEYIFRRMSEKCEQYLQEPVHKKRASALKDCIFKTVVMMHMRWQSVDRAEGYVSTKRQTYEDYMAALFSLYIDLVLVCMTSSEEEVHQSNKHLASVVLLVLGRSPVHLMDTCLQLSNLNGDNINHLTPFLRCVLERNKGNLTHTDYIKFVCLAHMVLQIGSTPEPGTCIALNEVVKSQVPPPKFVSWLNQRNRSLVEKLCLSRKMTSSHVTKHLIDKMSEEDKEHLLDDTLTLYLRYPYALLTIPLRSIYDTLTLYLRYPYALLTIPLRSTYDTLTLYLRYPYALLTIPLRSSYDTLTLYLRYPYALLTIPLRSTYDTLTLYLRYPYALLTIPLRSIYDTLTLYLRYPYALLTIPLRSTYDTLTLYLRYPYALLTIPLRSTYDTLTLYLRYPYALLTIPLRSTYDTLTLYLRYPYALLTIPLRSTYDTLTLYLRYPYALLTIPLRSTYDTLTLYLRYPYALLTIPLRSTYDTLTLYLRYPYALLTIPLRSTNDTLTLNLRYPYALLTIPLRSTYGTLQLYLRYPYALLTVPLRSTYDTLTLYLRYPYPLLTIPLRSTNDTLTLNL</sequence>
<protein>
    <submittedName>
        <fullName evidence="1">Uncharacterized protein</fullName>
    </submittedName>
</protein>
<reference evidence="1" key="1">
    <citation type="journal article" date="2007" name="Science">
        <title>Sea anemone genome reveals ancestral eumetazoan gene repertoire and genomic organization.</title>
        <authorList>
            <person name="Putnam N.H."/>
            <person name="Srivastava M."/>
            <person name="Hellsten U."/>
            <person name="Dirks B."/>
            <person name="Chapman J."/>
            <person name="Salamov A."/>
            <person name="Terry A."/>
            <person name="Shapiro H."/>
            <person name="Lindquist E."/>
            <person name="Kapitonov V.V."/>
            <person name="Jurka J."/>
            <person name="Genikhovich G."/>
            <person name="Grigoriev I.V."/>
            <person name="Lucas S.M."/>
            <person name="Steele R.E."/>
            <person name="Finnerty J.R."/>
            <person name="Technau U."/>
            <person name="Martindale M.Q."/>
            <person name="Rokhsar D.S."/>
        </authorList>
    </citation>
    <scope>NUCLEOTIDE SEQUENCE [LARGE SCALE GENOMIC DNA]</scope>
    <source>
        <strain evidence="1">CH2 x CH6</strain>
    </source>
</reference>
<dbReference type="PANTHER" id="PTHR34999:SF2">
    <property type="match status" value="1"/>
</dbReference>
<name>A7RVC3_NEMVE</name>
<dbReference type="EMBL" id="DS469543">
    <property type="protein sequence ID" value="EDO44547.1"/>
    <property type="molecule type" value="Genomic_DNA"/>
</dbReference>
<evidence type="ECO:0000313" key="1">
    <source>
        <dbReference type="EMBL" id="EDO44547.1"/>
    </source>
</evidence>
<gene>
    <name evidence="1" type="ORF">NEMVEDRAFT_v1g202687</name>
</gene>
<evidence type="ECO:0000313" key="2">
    <source>
        <dbReference type="Proteomes" id="UP000001593"/>
    </source>
</evidence>
<dbReference type="eggNOG" id="ENOG502S3AG">
    <property type="taxonomic scope" value="Eukaryota"/>
</dbReference>
<accession>A7RVC3</accession>
<proteinExistence type="predicted"/>
<dbReference type="AlphaFoldDB" id="A7RVC3"/>
<organism evidence="1 2">
    <name type="scientific">Nematostella vectensis</name>
    <name type="common">Starlet sea anemone</name>
    <dbReference type="NCBI Taxonomy" id="45351"/>
    <lineage>
        <taxon>Eukaryota</taxon>
        <taxon>Metazoa</taxon>
        <taxon>Cnidaria</taxon>
        <taxon>Anthozoa</taxon>
        <taxon>Hexacorallia</taxon>
        <taxon>Actiniaria</taxon>
        <taxon>Edwardsiidae</taxon>
        <taxon>Nematostella</taxon>
    </lineage>
</organism>
<dbReference type="InParanoid" id="A7RVC3"/>